<keyword evidence="2" id="KW-1185">Reference proteome</keyword>
<sequence length="83" mass="8746">MTRSVVGTRWLRSKAAVGSRWLSRWVTAVGVGGADTAAGWVRRTQRQGRRGGVGVAARVGGAGMEVGYGAAVEGNFPLMDWGR</sequence>
<gene>
    <name evidence="1" type="ORF">GUJ93_ZPchr0002g26115</name>
</gene>
<reference evidence="1" key="1">
    <citation type="journal article" date="2021" name="bioRxiv">
        <title>Whole Genome Assembly and Annotation of Northern Wild Rice, Zizania palustris L., Supports a Whole Genome Duplication in the Zizania Genus.</title>
        <authorList>
            <person name="Haas M."/>
            <person name="Kono T."/>
            <person name="Macchietto M."/>
            <person name="Millas R."/>
            <person name="McGilp L."/>
            <person name="Shao M."/>
            <person name="Duquette J."/>
            <person name="Hirsch C.N."/>
            <person name="Kimball J."/>
        </authorList>
    </citation>
    <scope>NUCLEOTIDE SEQUENCE</scope>
    <source>
        <tissue evidence="1">Fresh leaf tissue</tissue>
    </source>
</reference>
<dbReference type="AlphaFoldDB" id="A0A8J5VHR4"/>
<reference evidence="1" key="2">
    <citation type="submission" date="2021-02" db="EMBL/GenBank/DDBJ databases">
        <authorList>
            <person name="Kimball J.A."/>
            <person name="Haas M.W."/>
            <person name="Macchietto M."/>
            <person name="Kono T."/>
            <person name="Duquette J."/>
            <person name="Shao M."/>
        </authorList>
    </citation>
    <scope>NUCLEOTIDE SEQUENCE</scope>
    <source>
        <tissue evidence="1">Fresh leaf tissue</tissue>
    </source>
</reference>
<accession>A0A8J5VHR4</accession>
<dbReference type="Proteomes" id="UP000729402">
    <property type="component" value="Unassembled WGS sequence"/>
</dbReference>
<proteinExistence type="predicted"/>
<name>A0A8J5VHR4_ZIZPA</name>
<protein>
    <submittedName>
        <fullName evidence="1">Uncharacterized protein</fullName>
    </submittedName>
</protein>
<evidence type="ECO:0000313" key="1">
    <source>
        <dbReference type="EMBL" id="KAG8060646.1"/>
    </source>
</evidence>
<dbReference type="EMBL" id="JAAALK010000287">
    <property type="protein sequence ID" value="KAG8060646.1"/>
    <property type="molecule type" value="Genomic_DNA"/>
</dbReference>
<comment type="caution">
    <text evidence="1">The sequence shown here is derived from an EMBL/GenBank/DDBJ whole genome shotgun (WGS) entry which is preliminary data.</text>
</comment>
<evidence type="ECO:0000313" key="2">
    <source>
        <dbReference type="Proteomes" id="UP000729402"/>
    </source>
</evidence>
<organism evidence="1 2">
    <name type="scientific">Zizania palustris</name>
    <name type="common">Northern wild rice</name>
    <dbReference type="NCBI Taxonomy" id="103762"/>
    <lineage>
        <taxon>Eukaryota</taxon>
        <taxon>Viridiplantae</taxon>
        <taxon>Streptophyta</taxon>
        <taxon>Embryophyta</taxon>
        <taxon>Tracheophyta</taxon>
        <taxon>Spermatophyta</taxon>
        <taxon>Magnoliopsida</taxon>
        <taxon>Liliopsida</taxon>
        <taxon>Poales</taxon>
        <taxon>Poaceae</taxon>
        <taxon>BOP clade</taxon>
        <taxon>Oryzoideae</taxon>
        <taxon>Oryzeae</taxon>
        <taxon>Zizaniinae</taxon>
        <taxon>Zizania</taxon>
    </lineage>
</organism>